<dbReference type="PANTHER" id="PTHR43214">
    <property type="entry name" value="TWO-COMPONENT RESPONSE REGULATOR"/>
    <property type="match status" value="1"/>
</dbReference>
<name>A0A4R9M6R2_9LEPT</name>
<keyword evidence="5" id="KW-1185">Reference proteome</keyword>
<dbReference type="PANTHER" id="PTHR43214:SF43">
    <property type="entry name" value="TWO-COMPONENT RESPONSE REGULATOR"/>
    <property type="match status" value="1"/>
</dbReference>
<evidence type="ECO:0000256" key="2">
    <source>
        <dbReference type="PROSITE-ProRule" id="PRU00169"/>
    </source>
</evidence>
<dbReference type="CDD" id="cd17535">
    <property type="entry name" value="REC_NarL-like"/>
    <property type="match status" value="1"/>
</dbReference>
<dbReference type="GO" id="GO:0003677">
    <property type="term" value="F:DNA binding"/>
    <property type="evidence" value="ECO:0007669"/>
    <property type="project" value="UniProtKB-KW"/>
</dbReference>
<dbReference type="SMART" id="SM00448">
    <property type="entry name" value="REC"/>
    <property type="match status" value="1"/>
</dbReference>
<dbReference type="Proteomes" id="UP000298058">
    <property type="component" value="Unassembled WGS sequence"/>
</dbReference>
<gene>
    <name evidence="4" type="ORF">EHS15_03875</name>
</gene>
<evidence type="ECO:0000313" key="5">
    <source>
        <dbReference type="Proteomes" id="UP000298058"/>
    </source>
</evidence>
<keyword evidence="2" id="KW-0597">Phosphoprotein</keyword>
<dbReference type="Pfam" id="PF00072">
    <property type="entry name" value="Response_reg"/>
    <property type="match status" value="1"/>
</dbReference>
<dbReference type="InterPro" id="IPR011006">
    <property type="entry name" value="CheY-like_superfamily"/>
</dbReference>
<feature type="modified residue" description="4-aspartylphosphate" evidence="2">
    <location>
        <position position="59"/>
    </location>
</feature>
<dbReference type="RefSeq" id="WP_135759222.1">
    <property type="nucleotide sequence ID" value="NZ_RQHW01000013.1"/>
</dbReference>
<keyword evidence="1 4" id="KW-0238">DNA-binding</keyword>
<evidence type="ECO:0000313" key="4">
    <source>
        <dbReference type="EMBL" id="TGN20358.1"/>
    </source>
</evidence>
<reference evidence="4" key="1">
    <citation type="journal article" date="2019" name="PLoS Negl. Trop. Dis.">
        <title>Revisiting the worldwide diversity of Leptospira species in the environment.</title>
        <authorList>
            <person name="Vincent A.T."/>
            <person name="Schiettekatte O."/>
            <person name="Bourhy P."/>
            <person name="Veyrier F.J."/>
            <person name="Picardeau M."/>
        </authorList>
    </citation>
    <scope>NUCLEOTIDE SEQUENCE [LARGE SCALE GENOMIC DNA]</scope>
    <source>
        <strain evidence="4">201300427</strain>
    </source>
</reference>
<sequence length="122" mass="13741">MTLGSKIQVFVIDDHPMIRKGLQSEIENDLTLKFIGSASSIKDALPIIGFKAVDVLVVDISLKDENGLLEFTNIRKKQPNLKIIFFTIHRDWEYLQKAAMLGADGYLLKSDSADRILSQLYS</sequence>
<dbReference type="SUPFAM" id="SSF52172">
    <property type="entry name" value="CheY-like"/>
    <property type="match status" value="1"/>
</dbReference>
<dbReference type="InterPro" id="IPR001789">
    <property type="entry name" value="Sig_transdc_resp-reg_receiver"/>
</dbReference>
<organism evidence="4 5">
    <name type="scientific">Leptospira idonii</name>
    <dbReference type="NCBI Taxonomy" id="1193500"/>
    <lineage>
        <taxon>Bacteria</taxon>
        <taxon>Pseudomonadati</taxon>
        <taxon>Spirochaetota</taxon>
        <taxon>Spirochaetia</taxon>
        <taxon>Leptospirales</taxon>
        <taxon>Leptospiraceae</taxon>
        <taxon>Leptospira</taxon>
    </lineage>
</organism>
<comment type="caution">
    <text evidence="4">The sequence shown here is derived from an EMBL/GenBank/DDBJ whole genome shotgun (WGS) entry which is preliminary data.</text>
</comment>
<dbReference type="EMBL" id="RQHW01000013">
    <property type="protein sequence ID" value="TGN20358.1"/>
    <property type="molecule type" value="Genomic_DNA"/>
</dbReference>
<dbReference type="InterPro" id="IPR058245">
    <property type="entry name" value="NreC/VraR/RcsB-like_REC"/>
</dbReference>
<dbReference type="GO" id="GO:0000160">
    <property type="term" value="P:phosphorelay signal transduction system"/>
    <property type="evidence" value="ECO:0007669"/>
    <property type="project" value="InterPro"/>
</dbReference>
<dbReference type="PROSITE" id="PS50110">
    <property type="entry name" value="RESPONSE_REGULATORY"/>
    <property type="match status" value="1"/>
</dbReference>
<dbReference type="Gene3D" id="3.40.50.2300">
    <property type="match status" value="1"/>
</dbReference>
<feature type="domain" description="Response regulatory" evidence="3">
    <location>
        <begin position="8"/>
        <end position="122"/>
    </location>
</feature>
<protein>
    <submittedName>
        <fullName evidence="4">DNA-binding response regulator</fullName>
    </submittedName>
</protein>
<dbReference type="AlphaFoldDB" id="A0A4R9M6R2"/>
<dbReference type="InterPro" id="IPR039420">
    <property type="entry name" value="WalR-like"/>
</dbReference>
<evidence type="ECO:0000256" key="1">
    <source>
        <dbReference type="ARBA" id="ARBA00023125"/>
    </source>
</evidence>
<proteinExistence type="predicted"/>
<dbReference type="OrthoDB" id="9780153at2"/>
<accession>A0A4R9M6R2</accession>
<evidence type="ECO:0000259" key="3">
    <source>
        <dbReference type="PROSITE" id="PS50110"/>
    </source>
</evidence>